<dbReference type="Proteomes" id="UP000630887">
    <property type="component" value="Unassembled WGS sequence"/>
</dbReference>
<comment type="caution">
    <text evidence="2">The sequence shown here is derived from an EMBL/GenBank/DDBJ whole genome shotgun (WGS) entry which is preliminary data.</text>
</comment>
<name>A0A8J3KN48_9ACTN</name>
<reference evidence="2 3" key="1">
    <citation type="submission" date="2021-01" db="EMBL/GenBank/DDBJ databases">
        <title>Whole genome shotgun sequence of Catellatospora coxensis NBRC 107359.</title>
        <authorList>
            <person name="Komaki H."/>
            <person name="Tamura T."/>
        </authorList>
    </citation>
    <scope>NUCLEOTIDE SEQUENCE [LARGE SCALE GENOMIC DNA]</scope>
    <source>
        <strain evidence="2 3">NBRC 107359</strain>
    </source>
</reference>
<evidence type="ECO:0000313" key="2">
    <source>
        <dbReference type="EMBL" id="GIG06027.1"/>
    </source>
</evidence>
<proteinExistence type="predicted"/>
<evidence type="ECO:0000313" key="3">
    <source>
        <dbReference type="Proteomes" id="UP000630887"/>
    </source>
</evidence>
<evidence type="ECO:0000256" key="1">
    <source>
        <dbReference type="SAM" id="MobiDB-lite"/>
    </source>
</evidence>
<feature type="region of interest" description="Disordered" evidence="1">
    <location>
        <begin position="65"/>
        <end position="102"/>
    </location>
</feature>
<organism evidence="2 3">
    <name type="scientific">Catellatospora coxensis</name>
    <dbReference type="NCBI Taxonomy" id="310354"/>
    <lineage>
        <taxon>Bacteria</taxon>
        <taxon>Bacillati</taxon>
        <taxon>Actinomycetota</taxon>
        <taxon>Actinomycetes</taxon>
        <taxon>Micromonosporales</taxon>
        <taxon>Micromonosporaceae</taxon>
        <taxon>Catellatospora</taxon>
    </lineage>
</organism>
<keyword evidence="3" id="KW-1185">Reference proteome</keyword>
<sequence>MPVLTGKTTPDDAIVQRSFAGRWRPPCVADTIACPPGRQRPAPARGVPVAASLERPPVRVARLHQRDHREGGVAQAAEGVPVAGDRGMAQAVPSPAHREVCR</sequence>
<accession>A0A8J3KN48</accession>
<dbReference type="EMBL" id="BONI01000019">
    <property type="protein sequence ID" value="GIG06027.1"/>
    <property type="molecule type" value="Genomic_DNA"/>
</dbReference>
<gene>
    <name evidence="2" type="ORF">Cco03nite_27270</name>
</gene>
<dbReference type="AlphaFoldDB" id="A0A8J3KN48"/>
<protein>
    <submittedName>
        <fullName evidence="2">Uncharacterized protein</fullName>
    </submittedName>
</protein>